<evidence type="ECO:0000256" key="4">
    <source>
        <dbReference type="ARBA" id="ARBA00038825"/>
    </source>
</evidence>
<comment type="subcellular location">
    <subcellularLocation>
        <location evidence="1">Mitochondrion matrix</location>
    </subcellularLocation>
</comment>
<comment type="similarity">
    <text evidence="2">Belongs to the carotenoid/retinoid oxidoreductase family.</text>
</comment>
<sequence>MWLRASFKTVAQAAGAAAGSITASQPLASGASGLGGAAAALARRSAATAAGSAPPDVLIVGAGHNGLVAATLLARQGLRVEVYEEKDIRPGALAISLTIPPPGAGAYLLGVMPPELLQLLELDLPLRRRDPHYFLPSPAGGSGKYLLFGSDRGAMRDQFVRFFSEEDWRADQAMQAELEALRRDVGPTWLQASAAAGCWRLAPGHATSSAAEPASIEETAERHVRPALRSAFVDLCHGSVADYLARFGFRSDMLKVMYATTDGFSGLNGGWDTPGTGMNFLVHNMCRLPGSDGTWMVVEGGMGVVTQRLAAAARHAGASIHTGQAASSILLEGRAAAGIVTGDGREVRAKAVVVNADPFRLRTLAGAAAFPPDFNARLDGMKKDGTTMKVNLALKGLPTFACLPEDRGQHRTTTHLLPGDEGSVLAGVQQAFADVQQGRLPEFPTIEIYWQTTVDPGLTDAEGRYSAALFVQWVPYALAGGSSWEAEEAGYVRHLLGLLDRFAPGASDLVVDTFTLTPPAIERYFGITRGHIHHIDNSLGFADRFPYRTPGLYSCSAGTHPGGSVVGCAGHNAAAALLSDLGLQQWWRLPAAASGHP</sequence>
<dbReference type="STRING" id="554065.E1Z4I3"/>
<name>E1Z4I3_CHLVA</name>
<protein>
    <recommendedName>
        <fullName evidence="5">Pyridine nucleotide-disulfide oxidoreductase domain-containing protein 2</fullName>
    </recommendedName>
</protein>
<comment type="function">
    <text evidence="3">Probable oxidoreductase that may play a role as regulator of mitochondrial function.</text>
</comment>
<dbReference type="InterPro" id="IPR036188">
    <property type="entry name" value="FAD/NAD-bd_sf"/>
</dbReference>
<dbReference type="FunCoup" id="E1Z4I3">
    <property type="interactions" value="152"/>
</dbReference>
<feature type="domain" description="Amine oxidase" evidence="6">
    <location>
        <begin position="219"/>
        <end position="362"/>
    </location>
</feature>
<evidence type="ECO:0000256" key="5">
    <source>
        <dbReference type="ARBA" id="ARBA00040298"/>
    </source>
</evidence>
<dbReference type="PANTHER" id="PTHR10668:SF103">
    <property type="entry name" value="PYRIDINE NUCLEOTIDE-DISULFIDE OXIDOREDUCTASE DOMAIN-CONTAINING PROTEIN 2"/>
    <property type="match status" value="1"/>
</dbReference>
<dbReference type="Pfam" id="PF01593">
    <property type="entry name" value="Amino_oxidase"/>
    <property type="match status" value="1"/>
</dbReference>
<dbReference type="EMBL" id="GL433836">
    <property type="protein sequence ID" value="EFN59350.1"/>
    <property type="molecule type" value="Genomic_DNA"/>
</dbReference>
<accession>E1Z4I3</accession>
<dbReference type="OMA" id="FAALMHT"/>
<dbReference type="AlphaFoldDB" id="E1Z4I3"/>
<dbReference type="eggNOG" id="KOG4254">
    <property type="taxonomic scope" value="Eukaryota"/>
</dbReference>
<dbReference type="KEGG" id="cvr:CHLNCDRAFT_137794"/>
<keyword evidence="8" id="KW-1185">Reference proteome</keyword>
<evidence type="ECO:0000313" key="8">
    <source>
        <dbReference type="Proteomes" id="UP000008141"/>
    </source>
</evidence>
<reference evidence="7 8" key="1">
    <citation type="journal article" date="2010" name="Plant Cell">
        <title>The Chlorella variabilis NC64A genome reveals adaptation to photosymbiosis, coevolution with viruses, and cryptic sex.</title>
        <authorList>
            <person name="Blanc G."/>
            <person name="Duncan G."/>
            <person name="Agarkova I."/>
            <person name="Borodovsky M."/>
            <person name="Gurnon J."/>
            <person name="Kuo A."/>
            <person name="Lindquist E."/>
            <person name="Lucas S."/>
            <person name="Pangilinan J."/>
            <person name="Polle J."/>
            <person name="Salamov A."/>
            <person name="Terry A."/>
            <person name="Yamada T."/>
            <person name="Dunigan D.D."/>
            <person name="Grigoriev I.V."/>
            <person name="Claverie J.M."/>
            <person name="Van Etten J.L."/>
        </authorList>
    </citation>
    <scope>NUCLEOTIDE SEQUENCE [LARGE SCALE GENOMIC DNA]</scope>
    <source>
        <strain evidence="7 8">NC64A</strain>
    </source>
</reference>
<dbReference type="GeneID" id="17358696"/>
<comment type="subunit">
    <text evidence="4">Interacts with COX5B; this interaction may contribute to localize PYROXD2 to the inner face of the inner mitochondrial membrane.</text>
</comment>
<evidence type="ECO:0000256" key="3">
    <source>
        <dbReference type="ARBA" id="ARBA00037217"/>
    </source>
</evidence>
<evidence type="ECO:0000256" key="2">
    <source>
        <dbReference type="ARBA" id="ARBA00006046"/>
    </source>
</evidence>
<evidence type="ECO:0000259" key="6">
    <source>
        <dbReference type="Pfam" id="PF01593"/>
    </source>
</evidence>
<dbReference type="Proteomes" id="UP000008141">
    <property type="component" value="Unassembled WGS sequence"/>
</dbReference>
<gene>
    <name evidence="7" type="ORF">CHLNCDRAFT_137794</name>
</gene>
<dbReference type="InParanoid" id="E1Z4I3"/>
<dbReference type="Pfam" id="PF13450">
    <property type="entry name" value="NAD_binding_8"/>
    <property type="match status" value="1"/>
</dbReference>
<dbReference type="PANTHER" id="PTHR10668">
    <property type="entry name" value="PHYTOENE DEHYDROGENASE"/>
    <property type="match status" value="1"/>
</dbReference>
<dbReference type="Gene3D" id="3.50.50.60">
    <property type="entry name" value="FAD/NAD(P)-binding domain"/>
    <property type="match status" value="2"/>
</dbReference>
<proteinExistence type="inferred from homology"/>
<dbReference type="InterPro" id="IPR002937">
    <property type="entry name" value="Amino_oxidase"/>
</dbReference>
<dbReference type="GO" id="GO:0016491">
    <property type="term" value="F:oxidoreductase activity"/>
    <property type="evidence" value="ECO:0007669"/>
    <property type="project" value="InterPro"/>
</dbReference>
<evidence type="ECO:0000256" key="1">
    <source>
        <dbReference type="ARBA" id="ARBA00004305"/>
    </source>
</evidence>
<dbReference type="RefSeq" id="XP_005851452.1">
    <property type="nucleotide sequence ID" value="XM_005851390.1"/>
</dbReference>
<dbReference type="SUPFAM" id="SSF51905">
    <property type="entry name" value="FAD/NAD(P)-binding domain"/>
    <property type="match status" value="1"/>
</dbReference>
<dbReference type="OrthoDB" id="7777654at2759"/>
<evidence type="ECO:0000313" key="7">
    <source>
        <dbReference type="EMBL" id="EFN59350.1"/>
    </source>
</evidence>
<organism evidence="8">
    <name type="scientific">Chlorella variabilis</name>
    <name type="common">Green alga</name>
    <dbReference type="NCBI Taxonomy" id="554065"/>
    <lineage>
        <taxon>Eukaryota</taxon>
        <taxon>Viridiplantae</taxon>
        <taxon>Chlorophyta</taxon>
        <taxon>core chlorophytes</taxon>
        <taxon>Trebouxiophyceae</taxon>
        <taxon>Chlorellales</taxon>
        <taxon>Chlorellaceae</taxon>
        <taxon>Chlorella clade</taxon>
        <taxon>Chlorella</taxon>
    </lineage>
</organism>
<dbReference type="GO" id="GO:0005759">
    <property type="term" value="C:mitochondrial matrix"/>
    <property type="evidence" value="ECO:0007669"/>
    <property type="project" value="UniProtKB-SubCell"/>
</dbReference>